<proteinExistence type="predicted"/>
<accession>A0A939DB97</accession>
<evidence type="ECO:0000313" key="3">
    <source>
        <dbReference type="Proteomes" id="UP000664545"/>
    </source>
</evidence>
<keyword evidence="3" id="KW-1185">Reference proteome</keyword>
<dbReference type="GO" id="GO:0031419">
    <property type="term" value="F:cobalamin binding"/>
    <property type="evidence" value="ECO:0007669"/>
    <property type="project" value="InterPro"/>
</dbReference>
<dbReference type="EMBL" id="JAFJZZ010000006">
    <property type="protein sequence ID" value="MBN7774093.1"/>
    <property type="molecule type" value="Genomic_DNA"/>
</dbReference>
<protein>
    <submittedName>
        <fullName evidence="2">Cobalamin-dependent protein</fullName>
    </submittedName>
</protein>
<evidence type="ECO:0000313" key="2">
    <source>
        <dbReference type="EMBL" id="MBN7774093.1"/>
    </source>
</evidence>
<dbReference type="RefSeq" id="WP_206582935.1">
    <property type="nucleotide sequence ID" value="NZ_JAFJZZ010000006.1"/>
</dbReference>
<organism evidence="2 3">
    <name type="scientific">Clostridium aminobutyricum</name>
    <dbReference type="NCBI Taxonomy" id="33953"/>
    <lineage>
        <taxon>Bacteria</taxon>
        <taxon>Bacillati</taxon>
        <taxon>Bacillota</taxon>
        <taxon>Clostridia</taxon>
        <taxon>Eubacteriales</taxon>
        <taxon>Clostridiaceae</taxon>
        <taxon>Clostridium</taxon>
    </lineage>
</organism>
<dbReference type="Gene3D" id="3.40.50.280">
    <property type="entry name" value="Cobalamin-binding domain"/>
    <property type="match status" value="1"/>
</dbReference>
<dbReference type="InterPro" id="IPR006158">
    <property type="entry name" value="Cobalamin-bd"/>
</dbReference>
<dbReference type="SUPFAM" id="SSF52242">
    <property type="entry name" value="Cobalamin (vitamin B12)-binding domain"/>
    <property type="match status" value="1"/>
</dbReference>
<dbReference type="PROSITE" id="PS51332">
    <property type="entry name" value="B12_BINDING"/>
    <property type="match status" value="1"/>
</dbReference>
<dbReference type="GO" id="GO:0046872">
    <property type="term" value="F:metal ion binding"/>
    <property type="evidence" value="ECO:0007669"/>
    <property type="project" value="InterPro"/>
</dbReference>
<name>A0A939DB97_CLOAM</name>
<sequence>MDIKMNKRFEIKNLPDMKTIRQEVDKLTKDLQLGQTLFLKEQGCKTEGEYKKRCMENGHIMKHSHIGYNTWDTTKECAEKVYLELKKRGSYIDRFGFCLDTLMGLPEEMRVGQLVGTGLMMRNEDEWKEIGQIVPVQPHCGDNMITTLNGVENCLNALKAGVTTIGNASHYYTYEWPGVDKEEMRTIDTIKAMGIMGKFSDIGVLIHSNLDDGYGGQLNDLANLAGWSKVERYYCEELMGGRLAHCYGNLFSNPINRIIFNRAIWELNKYKTPGSMAYGNTTEFGHDFEVNAGALGSFVLGDIITQMTAPTGHAVVPIPVSEAVRIPTVEEMVSAHLHVDKLMLKAAPCFAEYLDWDRINAEKDLLVACGNLFFERVMNGLDGLGVDTEHPGEIMGAIKSIGPAQIEEYFGVGKADKEALRGRIPVKPTDSFKDLSAKADSIKCQIDGLRDSLSGIKVITATTDVHEFGKQVIKEILLEAGTTVFDLGSTVATAEVLDAIVETESKVVLISTYNGIAYSYGKELLEGMEKRGMKDVGIIMGGLLNEDLDGDELAEDVSKELKAMGIHADNVAQDVVKVVKSCICAN</sequence>
<dbReference type="InterPro" id="IPR036724">
    <property type="entry name" value="Cobalamin-bd_sf"/>
</dbReference>
<feature type="domain" description="B12-binding" evidence="1">
    <location>
        <begin position="453"/>
        <end position="586"/>
    </location>
</feature>
<reference evidence="2" key="1">
    <citation type="submission" date="2021-02" db="EMBL/GenBank/DDBJ databases">
        <title>Abyssanaerobacter marinus gen.nov., sp., nov, anaerobic bacterium isolated from the Onnuri vent field of Indian Ocean and suggestion of Mogibacteriaceae fam. nov., and proposal of reclassification of ambiguous this family's genus member.</title>
        <authorList>
            <person name="Kim Y.J."/>
            <person name="Yang J.-A."/>
        </authorList>
    </citation>
    <scope>NUCLEOTIDE SEQUENCE</scope>
    <source>
        <strain evidence="2">DSM 2634</strain>
    </source>
</reference>
<evidence type="ECO:0000259" key="1">
    <source>
        <dbReference type="PROSITE" id="PS51332"/>
    </source>
</evidence>
<comment type="caution">
    <text evidence="2">The sequence shown here is derived from an EMBL/GenBank/DDBJ whole genome shotgun (WGS) entry which is preliminary data.</text>
</comment>
<dbReference type="AlphaFoldDB" id="A0A939DB97"/>
<gene>
    <name evidence="2" type="ORF">JYB65_12025</name>
</gene>
<dbReference type="Proteomes" id="UP000664545">
    <property type="component" value="Unassembled WGS sequence"/>
</dbReference>
<dbReference type="Pfam" id="PF02310">
    <property type="entry name" value="B12-binding"/>
    <property type="match status" value="1"/>
</dbReference>